<organism evidence="1 2">
    <name type="scientific">Setaria digitata</name>
    <dbReference type="NCBI Taxonomy" id="48799"/>
    <lineage>
        <taxon>Eukaryota</taxon>
        <taxon>Metazoa</taxon>
        <taxon>Ecdysozoa</taxon>
        <taxon>Nematoda</taxon>
        <taxon>Chromadorea</taxon>
        <taxon>Rhabditida</taxon>
        <taxon>Spirurina</taxon>
        <taxon>Spiruromorpha</taxon>
        <taxon>Filarioidea</taxon>
        <taxon>Setariidae</taxon>
        <taxon>Setaria</taxon>
    </lineage>
</organism>
<accession>A0A915PYC4</accession>
<protein>
    <submittedName>
        <fullName evidence="2">Uncharacterized protein</fullName>
    </submittedName>
</protein>
<dbReference type="Proteomes" id="UP000887581">
    <property type="component" value="Unplaced"/>
</dbReference>
<proteinExistence type="predicted"/>
<dbReference type="AlphaFoldDB" id="A0A915PYC4"/>
<reference evidence="2" key="1">
    <citation type="submission" date="2022-11" db="UniProtKB">
        <authorList>
            <consortium name="WormBaseParasite"/>
        </authorList>
    </citation>
    <scope>IDENTIFICATION</scope>
</reference>
<dbReference type="WBParaSite" id="sdigi.contig358.g7723.t1">
    <property type="protein sequence ID" value="sdigi.contig358.g7723.t1"/>
    <property type="gene ID" value="sdigi.contig358.g7723"/>
</dbReference>
<name>A0A915PYC4_9BILA</name>
<sequence>MISNITTEENYPVGQVEKDVFGYPNYCAKNVMIRPTLEKDTLTGKLCCCNEDWCNANYEKEPVNDYDIIVELDGGTVEEYEILKKIARKYGIS</sequence>
<keyword evidence="1" id="KW-1185">Reference proteome</keyword>
<evidence type="ECO:0000313" key="1">
    <source>
        <dbReference type="Proteomes" id="UP000887581"/>
    </source>
</evidence>
<dbReference type="InterPro" id="IPR045860">
    <property type="entry name" value="Snake_toxin-like_sf"/>
</dbReference>
<dbReference type="SUPFAM" id="SSF57302">
    <property type="entry name" value="Snake toxin-like"/>
    <property type="match status" value="1"/>
</dbReference>
<evidence type="ECO:0000313" key="2">
    <source>
        <dbReference type="WBParaSite" id="sdigi.contig358.g7723.t1"/>
    </source>
</evidence>